<dbReference type="AlphaFoldDB" id="A0AAE1SE39"/>
<gene>
    <name evidence="1" type="ORF">RND71_011626</name>
</gene>
<protein>
    <submittedName>
        <fullName evidence="1">Uncharacterized protein</fullName>
    </submittedName>
</protein>
<name>A0AAE1SE39_9SOLA</name>
<comment type="caution">
    <text evidence="1">The sequence shown here is derived from an EMBL/GenBank/DDBJ whole genome shotgun (WGS) entry which is preliminary data.</text>
</comment>
<organism evidence="1 2">
    <name type="scientific">Anisodus tanguticus</name>
    <dbReference type="NCBI Taxonomy" id="243964"/>
    <lineage>
        <taxon>Eukaryota</taxon>
        <taxon>Viridiplantae</taxon>
        <taxon>Streptophyta</taxon>
        <taxon>Embryophyta</taxon>
        <taxon>Tracheophyta</taxon>
        <taxon>Spermatophyta</taxon>
        <taxon>Magnoliopsida</taxon>
        <taxon>eudicotyledons</taxon>
        <taxon>Gunneridae</taxon>
        <taxon>Pentapetalae</taxon>
        <taxon>asterids</taxon>
        <taxon>lamiids</taxon>
        <taxon>Solanales</taxon>
        <taxon>Solanaceae</taxon>
        <taxon>Solanoideae</taxon>
        <taxon>Hyoscyameae</taxon>
        <taxon>Anisodus</taxon>
    </lineage>
</organism>
<proteinExistence type="predicted"/>
<sequence>MSSRPICLEVPRQENAMNVDAGLRLTIVMTRLFVAPDAFHISAEGDNKPSYS</sequence>
<dbReference type="EMBL" id="JAVYJV010000006">
    <property type="protein sequence ID" value="KAK4367834.1"/>
    <property type="molecule type" value="Genomic_DNA"/>
</dbReference>
<evidence type="ECO:0000313" key="2">
    <source>
        <dbReference type="Proteomes" id="UP001291623"/>
    </source>
</evidence>
<keyword evidence="2" id="KW-1185">Reference proteome</keyword>
<accession>A0AAE1SE39</accession>
<evidence type="ECO:0000313" key="1">
    <source>
        <dbReference type="EMBL" id="KAK4367834.1"/>
    </source>
</evidence>
<reference evidence="1" key="1">
    <citation type="submission" date="2023-12" db="EMBL/GenBank/DDBJ databases">
        <title>Genome assembly of Anisodus tanguticus.</title>
        <authorList>
            <person name="Wang Y.-J."/>
        </authorList>
    </citation>
    <scope>NUCLEOTIDE SEQUENCE</scope>
    <source>
        <strain evidence="1">KB-2021</strain>
        <tissue evidence="1">Leaf</tissue>
    </source>
</reference>
<dbReference type="Proteomes" id="UP001291623">
    <property type="component" value="Unassembled WGS sequence"/>
</dbReference>